<dbReference type="EMBL" id="HBEF01012195">
    <property type="protein sequence ID" value="CAD8335573.1"/>
    <property type="molecule type" value="Transcribed_RNA"/>
</dbReference>
<dbReference type="AlphaFoldDB" id="A0A6T6FI56"/>
<evidence type="ECO:0000313" key="1">
    <source>
        <dbReference type="EMBL" id="CAD8335573.1"/>
    </source>
</evidence>
<protein>
    <submittedName>
        <fullName evidence="1">Uncharacterized protein</fullName>
    </submittedName>
</protein>
<proteinExistence type="predicted"/>
<name>A0A6T6FI56_9STRA</name>
<evidence type="ECO:0000313" key="2">
    <source>
        <dbReference type="EMBL" id="CAD8335574.1"/>
    </source>
</evidence>
<gene>
    <name evidence="1" type="ORF">CAUS1442_LOCUS7678</name>
    <name evidence="2" type="ORF">CAUS1442_LOCUS7679</name>
</gene>
<organism evidence="1">
    <name type="scientific">Craspedostauros australis</name>
    <dbReference type="NCBI Taxonomy" id="1486917"/>
    <lineage>
        <taxon>Eukaryota</taxon>
        <taxon>Sar</taxon>
        <taxon>Stramenopiles</taxon>
        <taxon>Ochrophyta</taxon>
        <taxon>Bacillariophyta</taxon>
        <taxon>Bacillariophyceae</taxon>
        <taxon>Bacillariophycidae</taxon>
        <taxon>Naviculales</taxon>
        <taxon>Naviculaceae</taxon>
        <taxon>Craspedostauros</taxon>
    </lineage>
</organism>
<sequence>MPCEPPRVLHLPFLLALNGCGRHGMCIGITHGPCTFDACAHMICFTASMTQTTRCTPEPSTTLSLERAREYDRVNEKIAKGKLRPGLQDLKAPVDDVLNKHAVNGIDDRRAKFDKDAYQQPVLTQKSMLPRYYRKGVRDTLTEDCRIALKEAQNYTLMSDDGRSPGIVT</sequence>
<reference evidence="1" key="1">
    <citation type="submission" date="2021-01" db="EMBL/GenBank/DDBJ databases">
        <authorList>
            <person name="Corre E."/>
            <person name="Pelletier E."/>
            <person name="Niang G."/>
            <person name="Scheremetjew M."/>
            <person name="Finn R."/>
            <person name="Kale V."/>
            <person name="Holt S."/>
            <person name="Cochrane G."/>
            <person name="Meng A."/>
            <person name="Brown T."/>
            <person name="Cohen L."/>
        </authorList>
    </citation>
    <scope>NUCLEOTIDE SEQUENCE</scope>
    <source>
        <strain evidence="1">CCMP3328</strain>
    </source>
</reference>
<accession>A0A6T6FI56</accession>
<dbReference type="EMBL" id="HBEF01012196">
    <property type="protein sequence ID" value="CAD8335574.1"/>
    <property type="molecule type" value="Transcribed_RNA"/>
</dbReference>